<name>A0A5B8NJK3_9CHRO</name>
<dbReference type="RefSeq" id="WP_146294717.1">
    <property type="nucleotide sequence ID" value="NZ_CP042326.1"/>
</dbReference>
<dbReference type="InterPro" id="IPR029044">
    <property type="entry name" value="Nucleotide-diphossugar_trans"/>
</dbReference>
<dbReference type="SUPFAM" id="SSF53448">
    <property type="entry name" value="Nucleotide-diphospho-sugar transferases"/>
    <property type="match status" value="1"/>
</dbReference>
<dbReference type="GO" id="GO:0016758">
    <property type="term" value="F:hexosyltransferase activity"/>
    <property type="evidence" value="ECO:0007669"/>
    <property type="project" value="UniProtKB-ARBA"/>
</dbReference>
<accession>A0A5B8NJK3</accession>
<dbReference type="Gene3D" id="3.90.550.10">
    <property type="entry name" value="Spore Coat Polysaccharide Biosynthesis Protein SpsA, Chain A"/>
    <property type="match status" value="1"/>
</dbReference>
<keyword evidence="3" id="KW-1185">Reference proteome</keyword>
<proteinExistence type="predicted"/>
<dbReference type="InterPro" id="IPR001173">
    <property type="entry name" value="Glyco_trans_2-like"/>
</dbReference>
<evidence type="ECO:0000313" key="3">
    <source>
        <dbReference type="Proteomes" id="UP000318453"/>
    </source>
</evidence>
<dbReference type="EMBL" id="CP042326">
    <property type="protein sequence ID" value="QDZ39108.1"/>
    <property type="molecule type" value="Genomic_DNA"/>
</dbReference>
<organism evidence="2 3">
    <name type="scientific">Euhalothece natronophila Z-M001</name>
    <dbReference type="NCBI Taxonomy" id="522448"/>
    <lineage>
        <taxon>Bacteria</taxon>
        <taxon>Bacillati</taxon>
        <taxon>Cyanobacteriota</taxon>
        <taxon>Cyanophyceae</taxon>
        <taxon>Oscillatoriophycideae</taxon>
        <taxon>Chroococcales</taxon>
        <taxon>Halothecacae</taxon>
        <taxon>Halothece cluster</taxon>
        <taxon>Euhalothece</taxon>
    </lineage>
</organism>
<dbReference type="PANTHER" id="PTHR22916:SF3">
    <property type="entry name" value="UDP-GLCNAC:BETAGAL BETA-1,3-N-ACETYLGLUCOSAMINYLTRANSFERASE-LIKE PROTEIN 1"/>
    <property type="match status" value="1"/>
</dbReference>
<keyword evidence="2" id="KW-0808">Transferase</keyword>
<reference evidence="2" key="1">
    <citation type="submission" date="2019-08" db="EMBL/GenBank/DDBJ databases">
        <title>Carotenoids and Carotenoid Binding Proteins in the Halophilic Cyanobacterium Euhalothece sp. ZM00.</title>
        <authorList>
            <person name="Cho S.M."/>
            <person name="Song J.Y."/>
            <person name="Park Y.-I."/>
        </authorList>
    </citation>
    <scope>NUCLEOTIDE SEQUENCE [LARGE SCALE GENOMIC DNA]</scope>
    <source>
        <strain evidence="2">Z-M001</strain>
    </source>
</reference>
<feature type="domain" description="Glycosyltransferase 2-like" evidence="1">
    <location>
        <begin position="8"/>
        <end position="126"/>
    </location>
</feature>
<sequence length="392" mass="45739">MNQSPLVSVIIPAYNAEKFIEKTLNSVITQTYNHLEIFVIDDGSQDQTPQIVKEFMEKDARVMLLQQSNQGVAAARNLGIKTAKGEYIAPLDADDIWYPQKIEKQIEYFIQSNSSIGLVYAWSVGIDEEDLINYRRCVVPIVEGNVFFPFLLCNLINTASTPLIRRTCLEKVGYYNCNLKRQNAQGCEDWELYLRLAQYYQFRLVPDILVGYRKVVGSMSGNHITMAKSMTLTLNGIQQQYPEIPKEFFQWSAGNFYRYLAGQSQGSDHHDKTLFWLYKALEADSANYLDHKLYLRMLISLLKLFAHPVTSLIWPNHLAWEKFRKKIIFQRVINFDQIQIETEPFKKNQLNLYQRIKRRRWLKVIGMSHQNFLIFLADNKTNRPSDFNIFGN</sequence>
<dbReference type="Pfam" id="PF00535">
    <property type="entry name" value="Glycos_transf_2"/>
    <property type="match status" value="1"/>
</dbReference>
<dbReference type="CDD" id="cd00761">
    <property type="entry name" value="Glyco_tranf_GTA_type"/>
    <property type="match status" value="1"/>
</dbReference>
<evidence type="ECO:0000259" key="1">
    <source>
        <dbReference type="Pfam" id="PF00535"/>
    </source>
</evidence>
<dbReference type="PANTHER" id="PTHR22916">
    <property type="entry name" value="GLYCOSYLTRANSFERASE"/>
    <property type="match status" value="1"/>
</dbReference>
<dbReference type="Proteomes" id="UP000318453">
    <property type="component" value="Chromosome"/>
</dbReference>
<evidence type="ECO:0000313" key="2">
    <source>
        <dbReference type="EMBL" id="QDZ39108.1"/>
    </source>
</evidence>
<dbReference type="OrthoDB" id="549701at2"/>
<dbReference type="KEGG" id="enn:FRE64_03645"/>
<gene>
    <name evidence="2" type="ORF">FRE64_03645</name>
</gene>
<protein>
    <submittedName>
        <fullName evidence="2">Glycosyltransferase family 2 protein</fullName>
    </submittedName>
</protein>
<dbReference type="AlphaFoldDB" id="A0A5B8NJK3"/>